<dbReference type="OrthoDB" id="9791445at2"/>
<dbReference type="KEGG" id="bii:BINDI_1200"/>
<dbReference type="GO" id="GO:0046933">
    <property type="term" value="F:proton-transporting ATP synthase activity, rotational mechanism"/>
    <property type="evidence" value="ECO:0007669"/>
    <property type="project" value="InterPro"/>
</dbReference>
<dbReference type="EMBL" id="CP006018">
    <property type="protein sequence ID" value="AIC92456.1"/>
    <property type="molecule type" value="Genomic_DNA"/>
</dbReference>
<keyword evidence="5" id="KW-0472">Membrane</keyword>
<comment type="similarity">
    <text evidence="2">Belongs to the ATPase epsilon chain family.</text>
</comment>
<dbReference type="PANTHER" id="PTHR13822">
    <property type="entry name" value="ATP SYNTHASE DELTA/EPSILON CHAIN"/>
    <property type="match status" value="1"/>
</dbReference>
<dbReference type="RefSeq" id="WP_033491214.1">
    <property type="nucleotide sequence ID" value="NZ_CP006018.1"/>
</dbReference>
<evidence type="ECO:0000256" key="4">
    <source>
        <dbReference type="ARBA" id="ARBA00023065"/>
    </source>
</evidence>
<evidence type="ECO:0000313" key="10">
    <source>
        <dbReference type="Proteomes" id="UP000028569"/>
    </source>
</evidence>
<dbReference type="SUPFAM" id="SSF51344">
    <property type="entry name" value="Epsilon subunit of F1F0-ATP synthase N-terminal domain"/>
    <property type="match status" value="1"/>
</dbReference>
<feature type="domain" description="ATP synthase F1 complex delta/epsilon subunit N-terminal" evidence="8">
    <location>
        <begin position="9"/>
        <end position="87"/>
    </location>
</feature>
<keyword evidence="3" id="KW-0813">Transport</keyword>
<dbReference type="CDD" id="cd12152">
    <property type="entry name" value="F1-ATPase_delta"/>
    <property type="match status" value="1"/>
</dbReference>
<dbReference type="NCBIfam" id="NF009977">
    <property type="entry name" value="PRK13442.1"/>
    <property type="match status" value="1"/>
</dbReference>
<accession>A0A087VVX9</accession>
<protein>
    <submittedName>
        <fullName evidence="9">F0F1 ATP synthase subunit epsilon</fullName>
    </submittedName>
</protein>
<dbReference type="InterPro" id="IPR001469">
    <property type="entry name" value="ATP_synth_F1_dsu/esu"/>
</dbReference>
<reference evidence="9 10" key="1">
    <citation type="journal article" date="2014" name="Appl. Environ. Microbiol.">
        <title>Genomic encyclopedia of type strains of the genus Bifidobacterium.</title>
        <authorList>
            <person name="Milani C."/>
            <person name="Lugli G.A."/>
            <person name="Duranti S."/>
            <person name="Turroni F."/>
            <person name="Bottacini F."/>
            <person name="Mangifesta M."/>
            <person name="Sanchez B."/>
            <person name="Viappiani A."/>
            <person name="Mancabelli L."/>
            <person name="Taminiau B."/>
            <person name="Delcenserie V."/>
            <person name="Barrangou R."/>
            <person name="Margolles A."/>
            <person name="van Sinderen D."/>
            <person name="Ventura M."/>
        </authorList>
    </citation>
    <scope>NUCLEOTIDE SEQUENCE [LARGE SCALE GENOMIC DNA]</scope>
    <source>
        <strain evidence="9 10">LMG 11587</strain>
    </source>
</reference>
<dbReference type="GeneID" id="91566664"/>
<dbReference type="HOGENOM" id="CLU_084338_4_0_11"/>
<proteinExistence type="inferred from homology"/>
<keyword evidence="6" id="KW-0139">CF(1)</keyword>
<keyword evidence="7" id="KW-0066">ATP synthesis</keyword>
<evidence type="ECO:0000256" key="7">
    <source>
        <dbReference type="ARBA" id="ARBA00023310"/>
    </source>
</evidence>
<keyword evidence="4" id="KW-0406">Ion transport</keyword>
<dbReference type="GO" id="GO:0005886">
    <property type="term" value="C:plasma membrane"/>
    <property type="evidence" value="ECO:0007669"/>
    <property type="project" value="UniProtKB-SubCell"/>
</dbReference>
<dbReference type="Pfam" id="PF02823">
    <property type="entry name" value="ATP-synt_DE_N"/>
    <property type="match status" value="1"/>
</dbReference>
<keyword evidence="10" id="KW-1185">Reference proteome</keyword>
<evidence type="ECO:0000256" key="1">
    <source>
        <dbReference type="ARBA" id="ARBA00004202"/>
    </source>
</evidence>
<evidence type="ECO:0000259" key="8">
    <source>
        <dbReference type="Pfam" id="PF02823"/>
    </source>
</evidence>
<dbReference type="Gene3D" id="2.60.15.10">
    <property type="entry name" value="F0F1 ATP synthase delta/epsilon subunit, N-terminal"/>
    <property type="match status" value="1"/>
</dbReference>
<gene>
    <name evidence="9" type="ORF">BINDI_1200</name>
</gene>
<dbReference type="Proteomes" id="UP000028569">
    <property type="component" value="Chromosome"/>
</dbReference>
<comment type="subcellular location">
    <subcellularLocation>
        <location evidence="1">Cell membrane</location>
        <topology evidence="1">Peripheral membrane protein</topology>
    </subcellularLocation>
</comment>
<sequence>MAGTEKTSMQVTIVSADKPVWSGQARSVTVPATMGSMGIMPDHEPILALLKEGDVSVQTPDGGKRSFHVDSGFASFDTNILTVAVDHSMDDQQG</sequence>
<evidence type="ECO:0000313" key="9">
    <source>
        <dbReference type="EMBL" id="AIC92456.1"/>
    </source>
</evidence>
<evidence type="ECO:0000256" key="5">
    <source>
        <dbReference type="ARBA" id="ARBA00023136"/>
    </source>
</evidence>
<dbReference type="InterPro" id="IPR020546">
    <property type="entry name" value="ATP_synth_F1_dsu/esu_N"/>
</dbReference>
<dbReference type="PANTHER" id="PTHR13822:SF10">
    <property type="entry name" value="ATP SYNTHASE EPSILON CHAIN, CHLOROPLASTIC"/>
    <property type="match status" value="1"/>
</dbReference>
<dbReference type="GO" id="GO:0045259">
    <property type="term" value="C:proton-transporting ATP synthase complex"/>
    <property type="evidence" value="ECO:0007669"/>
    <property type="project" value="UniProtKB-KW"/>
</dbReference>
<organism evidence="9 10">
    <name type="scientific">Bifidobacterium [indicum] DSM 20214 = LMG 11587</name>
    <dbReference type="NCBI Taxonomy" id="1341694"/>
    <lineage>
        <taxon>Bacteria</taxon>
        <taxon>Bacillati</taxon>
        <taxon>Actinomycetota</taxon>
        <taxon>Actinomycetes</taxon>
        <taxon>Bifidobacteriales</taxon>
        <taxon>Bifidobacteriaceae</taxon>
        <taxon>Bifidobacterium</taxon>
    </lineage>
</organism>
<evidence type="ECO:0000256" key="6">
    <source>
        <dbReference type="ARBA" id="ARBA00023196"/>
    </source>
</evidence>
<evidence type="ECO:0000256" key="2">
    <source>
        <dbReference type="ARBA" id="ARBA00005712"/>
    </source>
</evidence>
<dbReference type="AlphaFoldDB" id="A0A087VVX9"/>
<name>A0A087VVX9_9BIFI</name>
<dbReference type="InterPro" id="IPR036771">
    <property type="entry name" value="ATPsynth_dsu/esu_N"/>
</dbReference>
<evidence type="ECO:0000256" key="3">
    <source>
        <dbReference type="ARBA" id="ARBA00022448"/>
    </source>
</evidence>